<reference evidence="11 12" key="1">
    <citation type="submission" date="2017-01" db="EMBL/GenBank/DDBJ databases">
        <authorList>
            <person name="Mah S.A."/>
            <person name="Swanson W.J."/>
            <person name="Moy G.W."/>
            <person name="Vacquier V.D."/>
        </authorList>
    </citation>
    <scope>NUCLEOTIDE SEQUENCE [LARGE SCALE GENOMIC DNA]</scope>
    <source>
        <strain evidence="11 12">ASpG1</strain>
    </source>
</reference>
<evidence type="ECO:0000256" key="6">
    <source>
        <dbReference type="ARBA" id="ARBA00022779"/>
    </source>
</evidence>
<evidence type="ECO:0000256" key="9">
    <source>
        <dbReference type="SAM" id="Phobius"/>
    </source>
</evidence>
<dbReference type="Pfam" id="PF01618">
    <property type="entry name" value="MotA_ExbB"/>
    <property type="match status" value="1"/>
</dbReference>
<dbReference type="Proteomes" id="UP000186400">
    <property type="component" value="Unassembled WGS sequence"/>
</dbReference>
<dbReference type="RefSeq" id="WP_076487824.1">
    <property type="nucleotide sequence ID" value="NZ_FTMS01000003.1"/>
</dbReference>
<dbReference type="InterPro" id="IPR047055">
    <property type="entry name" value="MotA-like"/>
</dbReference>
<evidence type="ECO:0000256" key="1">
    <source>
        <dbReference type="ARBA" id="ARBA00004651"/>
    </source>
</evidence>
<dbReference type="GO" id="GO:0005886">
    <property type="term" value="C:plasma membrane"/>
    <property type="evidence" value="ECO:0007669"/>
    <property type="project" value="UniProtKB-SubCell"/>
</dbReference>
<feature type="transmembrane region" description="Helical" evidence="9">
    <location>
        <begin position="36"/>
        <end position="54"/>
    </location>
</feature>
<evidence type="ECO:0000313" key="11">
    <source>
        <dbReference type="EMBL" id="SIQ05317.1"/>
    </source>
</evidence>
<evidence type="ECO:0000256" key="7">
    <source>
        <dbReference type="ARBA" id="ARBA00022989"/>
    </source>
</evidence>
<feature type="domain" description="MotA/TolQ/ExbB proton channel" evidence="10">
    <location>
        <begin position="101"/>
        <end position="217"/>
    </location>
</feature>
<name>A0A1N6PLY5_9SPIO</name>
<feature type="transmembrane region" description="Helical" evidence="9">
    <location>
        <begin position="7"/>
        <end position="30"/>
    </location>
</feature>
<dbReference type="InterPro" id="IPR002898">
    <property type="entry name" value="MotA_ExbB_proton_chnl"/>
</dbReference>
<dbReference type="PANTHER" id="PTHR30433">
    <property type="entry name" value="CHEMOTAXIS PROTEIN MOTA"/>
    <property type="match status" value="1"/>
</dbReference>
<keyword evidence="8 9" id="KW-0472">Membrane</keyword>
<feature type="transmembrane region" description="Helical" evidence="9">
    <location>
        <begin position="185"/>
        <end position="204"/>
    </location>
</feature>
<evidence type="ECO:0000256" key="2">
    <source>
        <dbReference type="ARBA" id="ARBA00008038"/>
    </source>
</evidence>
<proteinExistence type="inferred from homology"/>
<accession>A0A1N6PLY5</accession>
<dbReference type="PANTHER" id="PTHR30433:SF2">
    <property type="entry name" value="MOTILITY PROTEIN A"/>
    <property type="match status" value="1"/>
</dbReference>
<evidence type="ECO:0000313" key="12">
    <source>
        <dbReference type="Proteomes" id="UP000186400"/>
    </source>
</evidence>
<dbReference type="GO" id="GO:0071978">
    <property type="term" value="P:bacterial-type flagellum-dependent swarming motility"/>
    <property type="evidence" value="ECO:0007669"/>
    <property type="project" value="InterPro"/>
</dbReference>
<keyword evidence="7 9" id="KW-1133">Transmembrane helix</keyword>
<sequence>MDLGTIIGITTGIVMVSVGIILGGVGIGPYISIDSVLITLLGSFGAMMVANPLSRMLGITSYLRHVFTVTTWNEEELISQLVSFSDRARKEGLLALEDNLDAVEDEFMRKGIQLVVDGTDPDIIKRILYADLDQLQERHATGIKVFDDWSKIAPAFGMIGTLVGLIAMLGNIGGDATAIGRGMQTALITTLYGSFFANLFLIPMKSKLEDRDKEESRVKEIVIEGVLSIQSGDNPRILLEKLVSFLPPSQRQAVRSESGAD</sequence>
<dbReference type="GO" id="GO:0006935">
    <property type="term" value="P:chemotaxis"/>
    <property type="evidence" value="ECO:0007669"/>
    <property type="project" value="InterPro"/>
</dbReference>
<evidence type="ECO:0000256" key="4">
    <source>
        <dbReference type="ARBA" id="ARBA00022475"/>
    </source>
</evidence>
<dbReference type="EMBL" id="FTMS01000003">
    <property type="protein sequence ID" value="SIQ05317.1"/>
    <property type="molecule type" value="Genomic_DNA"/>
</dbReference>
<dbReference type="PROSITE" id="PS01307">
    <property type="entry name" value="MOTA"/>
    <property type="match status" value="1"/>
</dbReference>
<organism evidence="11 12">
    <name type="scientific">Alkalispirochaeta americana</name>
    <dbReference type="NCBI Taxonomy" id="159291"/>
    <lineage>
        <taxon>Bacteria</taxon>
        <taxon>Pseudomonadati</taxon>
        <taxon>Spirochaetota</taxon>
        <taxon>Spirochaetia</taxon>
        <taxon>Spirochaetales</taxon>
        <taxon>Spirochaetaceae</taxon>
        <taxon>Alkalispirochaeta</taxon>
    </lineage>
</organism>
<comment type="subcellular location">
    <subcellularLocation>
        <location evidence="1">Cell membrane</location>
        <topology evidence="1">Multi-pass membrane protein</topology>
    </subcellularLocation>
</comment>
<evidence type="ECO:0000256" key="8">
    <source>
        <dbReference type="ARBA" id="ARBA00023136"/>
    </source>
</evidence>
<keyword evidence="4" id="KW-1003">Cell membrane</keyword>
<evidence type="ECO:0000256" key="5">
    <source>
        <dbReference type="ARBA" id="ARBA00022692"/>
    </source>
</evidence>
<dbReference type="InterPro" id="IPR000540">
    <property type="entry name" value="Flag_MotA_CS"/>
</dbReference>
<dbReference type="STRING" id="159291.SAMN05920897_10339"/>
<gene>
    <name evidence="11" type="ORF">SAMN05920897_10339</name>
</gene>
<comment type="similarity">
    <text evidence="2">Belongs to the MotA family.</text>
</comment>
<keyword evidence="6" id="KW-0283">Flagellar rotation</keyword>
<keyword evidence="12" id="KW-1185">Reference proteome</keyword>
<keyword evidence="5 9" id="KW-0812">Transmembrane</keyword>
<evidence type="ECO:0000256" key="3">
    <source>
        <dbReference type="ARBA" id="ARBA00022448"/>
    </source>
</evidence>
<protein>
    <submittedName>
        <fullName evidence="11">Chemotaxis protein MotA</fullName>
    </submittedName>
</protein>
<feature type="transmembrane region" description="Helical" evidence="9">
    <location>
        <begin position="152"/>
        <end position="173"/>
    </location>
</feature>
<evidence type="ECO:0000259" key="10">
    <source>
        <dbReference type="Pfam" id="PF01618"/>
    </source>
</evidence>
<dbReference type="OrthoDB" id="9806929at2"/>
<dbReference type="AlphaFoldDB" id="A0A1N6PLY5"/>
<keyword evidence="3" id="KW-0813">Transport</keyword>